<dbReference type="Pfam" id="PF10590">
    <property type="entry name" value="PNP_phzG_C"/>
    <property type="match status" value="1"/>
</dbReference>
<dbReference type="EMBL" id="CACVAP010000042">
    <property type="protein sequence ID" value="CAA6804065.1"/>
    <property type="molecule type" value="Genomic_DNA"/>
</dbReference>
<dbReference type="Gene3D" id="2.30.110.10">
    <property type="entry name" value="Electron Transport, Fmn-binding Protein, Chain A"/>
    <property type="match status" value="1"/>
</dbReference>
<comment type="cofactor">
    <cofactor evidence="7">
        <name>FMN</name>
        <dbReference type="ChEBI" id="CHEBI:58210"/>
    </cofactor>
    <text evidence="7">Binds 1 FMN per subunit.</text>
</comment>
<feature type="binding site" evidence="6">
    <location>
        <position position="66"/>
    </location>
    <ligand>
        <name>substrate</name>
    </ligand>
</feature>
<dbReference type="PANTHER" id="PTHR10851:SF0">
    <property type="entry name" value="PYRIDOXINE-5'-PHOSPHATE OXIDASE"/>
    <property type="match status" value="1"/>
</dbReference>
<dbReference type="PROSITE" id="PS01064">
    <property type="entry name" value="PYRIDOX_OXIDASE"/>
    <property type="match status" value="1"/>
</dbReference>
<dbReference type="GO" id="GO:0008615">
    <property type="term" value="P:pyridoxine biosynthetic process"/>
    <property type="evidence" value="ECO:0007669"/>
    <property type="project" value="UniProtKB-UniRule"/>
</dbReference>
<feature type="binding site" evidence="7">
    <location>
        <position position="82"/>
    </location>
    <ligand>
        <name>FMN</name>
        <dbReference type="ChEBI" id="CHEBI:58210"/>
    </ligand>
</feature>
<feature type="binding site" evidence="7">
    <location>
        <position position="185"/>
    </location>
    <ligand>
        <name>FMN</name>
        <dbReference type="ChEBI" id="CHEBI:58210"/>
    </ligand>
</feature>
<dbReference type="InterPro" id="IPR012349">
    <property type="entry name" value="Split_barrel_FMN-bd"/>
</dbReference>
<evidence type="ECO:0000256" key="5">
    <source>
        <dbReference type="NCBIfam" id="TIGR00558"/>
    </source>
</evidence>
<gene>
    <name evidence="10" type="ORF">HELGO_WM36724</name>
</gene>
<evidence type="ECO:0000256" key="3">
    <source>
        <dbReference type="ARBA" id="ARBA00022643"/>
    </source>
</evidence>
<feature type="binding site" evidence="6">
    <location>
        <begin position="191"/>
        <end position="193"/>
    </location>
    <ligand>
        <name>substrate</name>
    </ligand>
</feature>
<feature type="binding site" evidence="7">
    <location>
        <position position="83"/>
    </location>
    <ligand>
        <name>FMN</name>
        <dbReference type="ChEBI" id="CHEBI:58210"/>
    </ligand>
</feature>
<feature type="binding site" evidence="6">
    <location>
        <position position="131"/>
    </location>
    <ligand>
        <name>substrate</name>
    </ligand>
</feature>
<evidence type="ECO:0000259" key="9">
    <source>
        <dbReference type="Pfam" id="PF10590"/>
    </source>
</evidence>
<feature type="binding site" evidence="7">
    <location>
        <position position="105"/>
    </location>
    <ligand>
        <name>FMN</name>
        <dbReference type="ChEBI" id="CHEBI:58210"/>
    </ligand>
</feature>
<feature type="domain" description="Pyridoxine 5'-phosphate oxidase dimerisation C-terminal" evidence="9">
    <location>
        <begin position="172"/>
        <end position="213"/>
    </location>
</feature>
<sequence>MADLSTMRQEYTTRGLHRKDLNENPFAQFELWFNQAVEAKLIEPNALTLCTVGSDLKPSQRTVLMKRYDESGLVFFSNYASKKSKQIAQNPFVSVHFAWLGLERQLRIEGTIEEISKGESLKYFLSRSRGSKIGAWVSHQSEVITSRSILEEKFDQMRSKFANGEIPFPDKWGGYLIRPTLFEFWQGGKDRLHDRFEYNLEKNGIWKIQRLEP</sequence>
<feature type="binding site" evidence="7">
    <location>
        <begin position="61"/>
        <end position="66"/>
    </location>
    <ligand>
        <name>FMN</name>
        <dbReference type="ChEBI" id="CHEBI:58210"/>
    </ligand>
</feature>
<evidence type="ECO:0000259" key="8">
    <source>
        <dbReference type="Pfam" id="PF01243"/>
    </source>
</evidence>
<dbReference type="HAMAP" id="MF_01629">
    <property type="entry name" value="PdxH"/>
    <property type="match status" value="1"/>
</dbReference>
<proteinExistence type="inferred from homology"/>
<reference evidence="10" key="1">
    <citation type="submission" date="2020-01" db="EMBL/GenBank/DDBJ databases">
        <authorList>
            <person name="Meier V. D."/>
            <person name="Meier V D."/>
        </authorList>
    </citation>
    <scope>NUCLEOTIDE SEQUENCE</scope>
    <source>
        <strain evidence="10">HLG_WM_MAG_06</strain>
    </source>
</reference>
<dbReference type="PANTHER" id="PTHR10851">
    <property type="entry name" value="PYRIDOXINE-5-PHOSPHATE OXIDASE"/>
    <property type="match status" value="1"/>
</dbReference>
<dbReference type="InterPro" id="IPR019576">
    <property type="entry name" value="Pyridoxamine_oxidase_dimer_C"/>
</dbReference>
<comment type="similarity">
    <text evidence="1">Belongs to the pyridoxamine 5'-phosphate oxidase family.</text>
</comment>
<evidence type="ECO:0000313" key="10">
    <source>
        <dbReference type="EMBL" id="CAA6804065.1"/>
    </source>
</evidence>
<dbReference type="InterPro" id="IPR019740">
    <property type="entry name" value="Pyridox_Oxase_CS"/>
</dbReference>
<evidence type="ECO:0000256" key="2">
    <source>
        <dbReference type="ARBA" id="ARBA00022630"/>
    </source>
</evidence>
<feature type="binding site" evidence="6">
    <location>
        <position position="123"/>
    </location>
    <ligand>
        <name>substrate</name>
    </ligand>
</feature>
<dbReference type="SUPFAM" id="SSF50475">
    <property type="entry name" value="FMN-binding split barrel"/>
    <property type="match status" value="1"/>
</dbReference>
<evidence type="ECO:0000256" key="7">
    <source>
        <dbReference type="PIRSR" id="PIRSR000190-2"/>
    </source>
</evidence>
<protein>
    <recommendedName>
        <fullName evidence="5">Pyridoxamine 5'-phosphate oxidase</fullName>
        <ecNumber evidence="5">1.4.3.5</ecNumber>
    </recommendedName>
</protein>
<accession>A0A6S6SM89</accession>
<dbReference type="GO" id="GO:0004733">
    <property type="term" value="F:pyridoxamine phosphate oxidase activity"/>
    <property type="evidence" value="ECO:0007669"/>
    <property type="project" value="UniProtKB-UniRule"/>
</dbReference>
<dbReference type="NCBIfam" id="NF004231">
    <property type="entry name" value="PRK05679.1"/>
    <property type="match status" value="1"/>
</dbReference>
<dbReference type="UniPathway" id="UPA01068">
    <property type="reaction ID" value="UER00304"/>
</dbReference>
<evidence type="ECO:0000256" key="1">
    <source>
        <dbReference type="ARBA" id="ARBA00007301"/>
    </source>
</evidence>
<dbReference type="AlphaFoldDB" id="A0A6S6SM89"/>
<keyword evidence="4 10" id="KW-0560">Oxidoreductase</keyword>
<name>A0A6S6SM89_9BACT</name>
<feature type="binding site" evidence="7">
    <location>
        <position position="195"/>
    </location>
    <ligand>
        <name>FMN</name>
        <dbReference type="ChEBI" id="CHEBI:58210"/>
    </ligand>
</feature>
<dbReference type="NCBIfam" id="TIGR00558">
    <property type="entry name" value="pdxH"/>
    <property type="match status" value="1"/>
</dbReference>
<feature type="domain" description="Pyridoxamine 5'-phosphate oxidase N-terminal" evidence="8">
    <location>
        <begin position="34"/>
        <end position="159"/>
    </location>
</feature>
<organism evidence="10">
    <name type="scientific">uncultured Sulfurovum sp</name>
    <dbReference type="NCBI Taxonomy" id="269237"/>
    <lineage>
        <taxon>Bacteria</taxon>
        <taxon>Pseudomonadati</taxon>
        <taxon>Campylobacterota</taxon>
        <taxon>Epsilonproteobacteria</taxon>
        <taxon>Campylobacterales</taxon>
        <taxon>Sulfurovaceae</taxon>
        <taxon>Sulfurovum</taxon>
        <taxon>environmental samples</taxon>
    </lineage>
</organism>
<feature type="binding site" evidence="6">
    <location>
        <begin position="8"/>
        <end position="11"/>
    </location>
    <ligand>
        <name>substrate</name>
    </ligand>
</feature>
<dbReference type="EC" id="1.4.3.5" evidence="5"/>
<dbReference type="PIRSF" id="PIRSF000190">
    <property type="entry name" value="Pyd_amn-ph_oxd"/>
    <property type="match status" value="1"/>
</dbReference>
<dbReference type="GO" id="GO:0010181">
    <property type="term" value="F:FMN binding"/>
    <property type="evidence" value="ECO:0007669"/>
    <property type="project" value="UniProtKB-UniRule"/>
</dbReference>
<evidence type="ECO:0000256" key="6">
    <source>
        <dbReference type="PIRSR" id="PIRSR000190-1"/>
    </source>
</evidence>
<dbReference type="Pfam" id="PF01243">
    <property type="entry name" value="PNPOx_N"/>
    <property type="match status" value="1"/>
</dbReference>
<keyword evidence="2" id="KW-0285">Flavoprotein</keyword>
<evidence type="ECO:0000256" key="4">
    <source>
        <dbReference type="ARBA" id="ARBA00023002"/>
    </source>
</evidence>
<feature type="binding site" evidence="6">
    <location>
        <position position="127"/>
    </location>
    <ligand>
        <name>substrate</name>
    </ligand>
</feature>
<dbReference type="InterPro" id="IPR000659">
    <property type="entry name" value="Pyridox_Oxase"/>
</dbReference>
<feature type="binding site" evidence="7">
    <location>
        <begin position="140"/>
        <end position="141"/>
    </location>
    <ligand>
        <name>FMN</name>
        <dbReference type="ChEBI" id="CHEBI:58210"/>
    </ligand>
</feature>
<keyword evidence="3 7" id="KW-0288">FMN</keyword>
<dbReference type="InterPro" id="IPR011576">
    <property type="entry name" value="Pyridox_Oxase_N"/>
</dbReference>